<organism evidence="1 2">
    <name type="scientific">Cohnella fermenti</name>
    <dbReference type="NCBI Taxonomy" id="2565925"/>
    <lineage>
        <taxon>Bacteria</taxon>
        <taxon>Bacillati</taxon>
        <taxon>Bacillota</taxon>
        <taxon>Bacilli</taxon>
        <taxon>Bacillales</taxon>
        <taxon>Paenibacillaceae</taxon>
        <taxon>Cohnella</taxon>
    </lineage>
</organism>
<reference evidence="1 2" key="1">
    <citation type="submission" date="2019-04" db="EMBL/GenBank/DDBJ databases">
        <title>Cohnella sp. nov. isolated from preserved vegetables.</title>
        <authorList>
            <person name="Lin S.-Y."/>
            <person name="Hung M.-H."/>
            <person name="Young C.-C."/>
        </authorList>
    </citation>
    <scope>NUCLEOTIDE SEQUENCE [LARGE SCALE GENOMIC DNA]</scope>
    <source>
        <strain evidence="1 2">CC-MHH1044</strain>
    </source>
</reference>
<name>A0A4S4BSL1_9BACL</name>
<dbReference type="AlphaFoldDB" id="A0A4S4BSL1"/>
<comment type="caution">
    <text evidence="1">The sequence shown here is derived from an EMBL/GenBank/DDBJ whole genome shotgun (WGS) entry which is preliminary data.</text>
</comment>
<sequence>MDKRHYYVSVQAKTVMYNQGDAAYEFEIMATEQELDKLRDLFVELEGCEEDTTFRAHYPGIPYHHDSENDQYDYILKQIYGLVGELGTEKTRKHIHSMNLQMGVEREF</sequence>
<keyword evidence="2" id="KW-1185">Reference proteome</keyword>
<evidence type="ECO:0000313" key="1">
    <source>
        <dbReference type="EMBL" id="THF75744.1"/>
    </source>
</evidence>
<dbReference type="RefSeq" id="WP_136371792.1">
    <property type="nucleotide sequence ID" value="NZ_SSOB01000029.1"/>
</dbReference>
<gene>
    <name evidence="1" type="ORF">E6C55_21055</name>
</gene>
<dbReference type="EMBL" id="SSOB01000029">
    <property type="protein sequence ID" value="THF75744.1"/>
    <property type="molecule type" value="Genomic_DNA"/>
</dbReference>
<dbReference type="OrthoDB" id="2706506at2"/>
<protein>
    <recommendedName>
        <fullName evidence="3">Hydrolase</fullName>
    </recommendedName>
</protein>
<evidence type="ECO:0008006" key="3">
    <source>
        <dbReference type="Google" id="ProtNLM"/>
    </source>
</evidence>
<evidence type="ECO:0000313" key="2">
    <source>
        <dbReference type="Proteomes" id="UP000310636"/>
    </source>
</evidence>
<accession>A0A4S4BSL1</accession>
<dbReference type="Proteomes" id="UP000310636">
    <property type="component" value="Unassembled WGS sequence"/>
</dbReference>
<proteinExistence type="predicted"/>